<keyword evidence="1" id="KW-1133">Transmembrane helix</keyword>
<feature type="transmembrane region" description="Helical" evidence="1">
    <location>
        <begin position="12"/>
        <end position="36"/>
    </location>
</feature>
<keyword evidence="1" id="KW-0472">Membrane</keyword>
<keyword evidence="1" id="KW-0812">Transmembrane</keyword>
<feature type="transmembrane region" description="Helical" evidence="1">
    <location>
        <begin position="71"/>
        <end position="95"/>
    </location>
</feature>
<sequence length="105" mass="11937">MNARFTKGEETMIFSTLTLIIFAIFIIAVCIFEFVLKWRWFKYFLATLGLVASGIIFFISFYGGGVSQAEIAISIFIATLGEYIFSLIISIVAWVRRMSNKNKEA</sequence>
<proteinExistence type="predicted"/>
<evidence type="ECO:0000313" key="3">
    <source>
        <dbReference type="Proteomes" id="UP000019253"/>
    </source>
</evidence>
<evidence type="ECO:0000256" key="1">
    <source>
        <dbReference type="SAM" id="Phobius"/>
    </source>
</evidence>
<name>W7BB86_9LIST</name>
<dbReference type="Proteomes" id="UP000019253">
    <property type="component" value="Unassembled WGS sequence"/>
</dbReference>
<reference evidence="2 3" key="1">
    <citation type="journal article" date="2014" name="Int. J. Syst. Evol. Microbiol.">
        <title>Listeria floridensis sp. nov., Listeria aquatica sp. nov., Listeria cornellensis sp. nov., Listeria riparia sp. nov. and Listeria grandensis sp. nov., from agricultural and natural environments.</title>
        <authorList>
            <person name="den Bakker H.C."/>
            <person name="Warchocki S."/>
            <person name="Wright E.M."/>
            <person name="Allred A.F."/>
            <person name="Ahlstrom C."/>
            <person name="Manuel C.S."/>
            <person name="Stasiewicz M.J."/>
            <person name="Burrell A."/>
            <person name="Roof S."/>
            <person name="Strawn L."/>
            <person name="Fortes E.D."/>
            <person name="Nightingale K.K."/>
            <person name="Kephart D."/>
            <person name="Wiedmann M."/>
        </authorList>
    </citation>
    <scope>NUCLEOTIDE SEQUENCE [LARGE SCALE GENOMIC DNA]</scope>
    <source>
        <strain evidence="3">FSL F6-971</strain>
    </source>
</reference>
<comment type="caution">
    <text evidence="2">The sequence shown here is derived from an EMBL/GenBank/DDBJ whole genome shotgun (WGS) entry which is preliminary data.</text>
</comment>
<dbReference type="EMBL" id="AODD01000025">
    <property type="protein sequence ID" value="EUJ21965.1"/>
    <property type="molecule type" value="Genomic_DNA"/>
</dbReference>
<gene>
    <name evidence="2" type="ORF">PGRAN_13723</name>
</gene>
<organism evidence="2 3">
    <name type="scientific">Listeria grandensis FSL F6-0971</name>
    <dbReference type="NCBI Taxonomy" id="1265819"/>
    <lineage>
        <taxon>Bacteria</taxon>
        <taxon>Bacillati</taxon>
        <taxon>Bacillota</taxon>
        <taxon>Bacilli</taxon>
        <taxon>Bacillales</taxon>
        <taxon>Listeriaceae</taxon>
        <taxon>Listeria</taxon>
    </lineage>
</organism>
<evidence type="ECO:0000313" key="2">
    <source>
        <dbReference type="EMBL" id="EUJ21965.1"/>
    </source>
</evidence>
<dbReference type="AlphaFoldDB" id="W7BB86"/>
<dbReference type="PATRIC" id="fig|1265819.5.peg.2742"/>
<accession>W7BB86</accession>
<keyword evidence="3" id="KW-1185">Reference proteome</keyword>
<feature type="transmembrane region" description="Helical" evidence="1">
    <location>
        <begin position="43"/>
        <end position="65"/>
    </location>
</feature>
<protein>
    <submittedName>
        <fullName evidence="2">Uncharacterized protein</fullName>
    </submittedName>
</protein>